<name>A0A183IC94_9BILA</name>
<accession>A0A183IC94</accession>
<reference evidence="4" key="1">
    <citation type="submission" date="2016-06" db="UniProtKB">
        <authorList>
            <consortium name="WormBaseParasite"/>
        </authorList>
    </citation>
    <scope>IDENTIFICATION</scope>
</reference>
<dbReference type="EMBL" id="UZAM01006758">
    <property type="protein sequence ID" value="VDO93673.1"/>
    <property type="molecule type" value="Genomic_DNA"/>
</dbReference>
<evidence type="ECO:0000313" key="3">
    <source>
        <dbReference type="Proteomes" id="UP000270296"/>
    </source>
</evidence>
<feature type="compositionally biased region" description="Basic and acidic residues" evidence="1">
    <location>
        <begin position="15"/>
        <end position="33"/>
    </location>
</feature>
<evidence type="ECO:0000313" key="2">
    <source>
        <dbReference type="EMBL" id="VDO93673.1"/>
    </source>
</evidence>
<sequence>MIASGRKTVGSSDEATDKWSSEKTDARNKEKNDAAVREIKYLSSRDDAHRDNDMQEMSFKKQCIVNAAKRLKKDAHASLIDVLIRKSLIEASDLLKNSISRSELQSCDAYTWPDMPEGYVRRMAEFIEGGTIVNSTEASSWTS</sequence>
<protein>
    <submittedName>
        <fullName evidence="2 4">Uncharacterized protein</fullName>
    </submittedName>
</protein>
<dbReference type="WBParaSite" id="SBAD_0000128801-mRNA-1">
    <property type="protein sequence ID" value="SBAD_0000128801-mRNA-1"/>
    <property type="gene ID" value="SBAD_0000128801"/>
</dbReference>
<gene>
    <name evidence="2" type="ORF">SBAD_LOCUS1238</name>
</gene>
<evidence type="ECO:0000256" key="1">
    <source>
        <dbReference type="SAM" id="MobiDB-lite"/>
    </source>
</evidence>
<feature type="region of interest" description="Disordered" evidence="1">
    <location>
        <begin position="1"/>
        <end position="33"/>
    </location>
</feature>
<organism evidence="4">
    <name type="scientific">Soboliphyme baturini</name>
    <dbReference type="NCBI Taxonomy" id="241478"/>
    <lineage>
        <taxon>Eukaryota</taxon>
        <taxon>Metazoa</taxon>
        <taxon>Ecdysozoa</taxon>
        <taxon>Nematoda</taxon>
        <taxon>Enoplea</taxon>
        <taxon>Dorylaimia</taxon>
        <taxon>Dioctophymatida</taxon>
        <taxon>Dioctophymatoidea</taxon>
        <taxon>Soboliphymatidae</taxon>
        <taxon>Soboliphyme</taxon>
    </lineage>
</organism>
<dbReference type="Proteomes" id="UP000270296">
    <property type="component" value="Unassembled WGS sequence"/>
</dbReference>
<evidence type="ECO:0000313" key="4">
    <source>
        <dbReference type="WBParaSite" id="SBAD_0000128801-mRNA-1"/>
    </source>
</evidence>
<proteinExistence type="predicted"/>
<dbReference type="AlphaFoldDB" id="A0A183IC94"/>
<keyword evidence="3" id="KW-1185">Reference proteome</keyword>
<reference evidence="2 3" key="2">
    <citation type="submission" date="2018-11" db="EMBL/GenBank/DDBJ databases">
        <authorList>
            <consortium name="Pathogen Informatics"/>
        </authorList>
    </citation>
    <scope>NUCLEOTIDE SEQUENCE [LARGE SCALE GENOMIC DNA]</scope>
</reference>